<comment type="caution">
    <text evidence="2">The sequence shown here is derived from an EMBL/GenBank/DDBJ whole genome shotgun (WGS) entry which is preliminary data.</text>
</comment>
<evidence type="ECO:0008006" key="4">
    <source>
        <dbReference type="Google" id="ProtNLM"/>
    </source>
</evidence>
<dbReference type="PROSITE" id="PS51257">
    <property type="entry name" value="PROKAR_LIPOPROTEIN"/>
    <property type="match status" value="1"/>
</dbReference>
<gene>
    <name evidence="2" type="ORF">DKG75_18450</name>
</gene>
<evidence type="ECO:0000313" key="3">
    <source>
        <dbReference type="Proteomes" id="UP000246077"/>
    </source>
</evidence>
<feature type="chain" id="PRO_5016322681" description="Lipoprotein" evidence="1">
    <location>
        <begin position="22"/>
        <end position="227"/>
    </location>
</feature>
<reference evidence="3" key="1">
    <citation type="submission" date="2018-05" db="EMBL/GenBank/DDBJ databases">
        <title>Zavarzinia sp. HR-AS.</title>
        <authorList>
            <person name="Lee Y."/>
            <person name="Jeon C.O."/>
        </authorList>
    </citation>
    <scope>NUCLEOTIDE SEQUENCE [LARGE SCALE GENOMIC DNA]</scope>
    <source>
        <strain evidence="3">DSM 1231</strain>
    </source>
</reference>
<protein>
    <recommendedName>
        <fullName evidence="4">Lipoprotein</fullName>
    </recommendedName>
</protein>
<sequence>MTGRLFLLWMLAVTAGLGACATPPAETAAAVPVPEAQDPRTALIASVPNGSLIFRLKGEHDIQHVQSGMACPLARMAEADRLIRLFVFPNPRDGDDVACDYAFFGGKLTAYATRNTGLTAEAVVGATADFIRGAHPEATPAALDLPAADGLPKITGAVFNIVLDGKPARTKVLVAIKDGWVIKVRATYPTDPAAPAEPLLADLGASLWILPVLQSMPPSARTVLLTD</sequence>
<proteinExistence type="predicted"/>
<dbReference type="RefSeq" id="WP_109922637.1">
    <property type="nucleotide sequence ID" value="NZ_QGLF01000005.1"/>
</dbReference>
<keyword evidence="3" id="KW-1185">Reference proteome</keyword>
<evidence type="ECO:0000313" key="2">
    <source>
        <dbReference type="EMBL" id="PWR18951.1"/>
    </source>
</evidence>
<keyword evidence="1" id="KW-0732">Signal</keyword>
<evidence type="ECO:0000256" key="1">
    <source>
        <dbReference type="SAM" id="SignalP"/>
    </source>
</evidence>
<dbReference type="AlphaFoldDB" id="A0A317DWP1"/>
<dbReference type="EMBL" id="QGLF01000005">
    <property type="protein sequence ID" value="PWR18951.1"/>
    <property type="molecule type" value="Genomic_DNA"/>
</dbReference>
<organism evidence="2 3">
    <name type="scientific">Zavarzinia compransoris</name>
    <dbReference type="NCBI Taxonomy" id="1264899"/>
    <lineage>
        <taxon>Bacteria</taxon>
        <taxon>Pseudomonadati</taxon>
        <taxon>Pseudomonadota</taxon>
        <taxon>Alphaproteobacteria</taxon>
        <taxon>Rhodospirillales</taxon>
        <taxon>Zavarziniaceae</taxon>
        <taxon>Zavarzinia</taxon>
    </lineage>
</organism>
<dbReference type="Proteomes" id="UP000246077">
    <property type="component" value="Unassembled WGS sequence"/>
</dbReference>
<feature type="signal peptide" evidence="1">
    <location>
        <begin position="1"/>
        <end position="21"/>
    </location>
</feature>
<name>A0A317DWP1_9PROT</name>
<dbReference type="OrthoDB" id="7991996at2"/>
<accession>A0A317DWP1</accession>